<dbReference type="Proteomes" id="UP000815325">
    <property type="component" value="Unassembled WGS sequence"/>
</dbReference>
<protein>
    <submittedName>
        <fullName evidence="3">NADP-dependent oxidoreductase domain-containing protein</fullName>
    </submittedName>
</protein>
<dbReference type="PANTHER" id="PTHR11732">
    <property type="entry name" value="ALDO/KETO REDUCTASE"/>
    <property type="match status" value="1"/>
</dbReference>
<feature type="compositionally biased region" description="Low complexity" evidence="1">
    <location>
        <begin position="29"/>
        <end position="43"/>
    </location>
</feature>
<dbReference type="EMBL" id="MU069473">
    <property type="protein sequence ID" value="KAF5841923.1"/>
    <property type="molecule type" value="Genomic_DNA"/>
</dbReference>
<dbReference type="InterPro" id="IPR023210">
    <property type="entry name" value="NADP_OxRdtase_dom"/>
</dbReference>
<evidence type="ECO:0000313" key="3">
    <source>
        <dbReference type="EMBL" id="KAF5841923.1"/>
    </source>
</evidence>
<comment type="caution">
    <text evidence="3">The sequence shown here is derived from an EMBL/GenBank/DDBJ whole genome shotgun (WGS) entry which is preliminary data.</text>
</comment>
<name>A0ABQ7H512_DUNSA</name>
<dbReference type="InterPro" id="IPR020471">
    <property type="entry name" value="AKR"/>
</dbReference>
<accession>A0ABQ7H512</accession>
<proteinExistence type="predicted"/>
<dbReference type="Gene3D" id="3.20.20.100">
    <property type="entry name" value="NADP-dependent oxidoreductase domain"/>
    <property type="match status" value="1"/>
</dbReference>
<dbReference type="PROSITE" id="PS00062">
    <property type="entry name" value="ALDOKETO_REDUCTASE_2"/>
    <property type="match status" value="1"/>
</dbReference>
<dbReference type="CDD" id="cd19071">
    <property type="entry name" value="AKR_AKR1-5-like"/>
    <property type="match status" value="1"/>
</dbReference>
<feature type="region of interest" description="Disordered" evidence="1">
    <location>
        <begin position="1"/>
        <end position="77"/>
    </location>
</feature>
<organism evidence="3 4">
    <name type="scientific">Dunaliella salina</name>
    <name type="common">Green alga</name>
    <name type="synonym">Protococcus salinus</name>
    <dbReference type="NCBI Taxonomy" id="3046"/>
    <lineage>
        <taxon>Eukaryota</taxon>
        <taxon>Viridiplantae</taxon>
        <taxon>Chlorophyta</taxon>
        <taxon>core chlorophytes</taxon>
        <taxon>Chlorophyceae</taxon>
        <taxon>CS clade</taxon>
        <taxon>Chlamydomonadales</taxon>
        <taxon>Dunaliellaceae</taxon>
        <taxon>Dunaliella</taxon>
    </lineage>
</organism>
<dbReference type="Pfam" id="PF00248">
    <property type="entry name" value="Aldo_ket_red"/>
    <property type="match status" value="1"/>
</dbReference>
<dbReference type="SUPFAM" id="SSF51430">
    <property type="entry name" value="NAD(P)-linked oxidoreductase"/>
    <property type="match status" value="1"/>
</dbReference>
<keyword evidence="4" id="KW-1185">Reference proteome</keyword>
<evidence type="ECO:0000313" key="4">
    <source>
        <dbReference type="Proteomes" id="UP000815325"/>
    </source>
</evidence>
<reference evidence="3" key="1">
    <citation type="submission" date="2017-08" db="EMBL/GenBank/DDBJ databases">
        <authorList>
            <person name="Polle J.E."/>
            <person name="Barry K."/>
            <person name="Cushman J."/>
            <person name="Schmutz J."/>
            <person name="Tran D."/>
            <person name="Hathwaick L.T."/>
            <person name="Yim W.C."/>
            <person name="Jenkins J."/>
            <person name="Mckie-Krisberg Z.M."/>
            <person name="Prochnik S."/>
            <person name="Lindquist E."/>
            <person name="Dockter R.B."/>
            <person name="Adam C."/>
            <person name="Molina H."/>
            <person name="Bunkerborg J."/>
            <person name="Jin E."/>
            <person name="Buchheim M."/>
            <person name="Magnuson J."/>
        </authorList>
    </citation>
    <scope>NUCLEOTIDE SEQUENCE</scope>
    <source>
        <strain evidence="3">CCAP 19/18</strain>
    </source>
</reference>
<dbReference type="InterPro" id="IPR036812">
    <property type="entry name" value="NAD(P)_OxRdtase_dom_sf"/>
</dbReference>
<dbReference type="InterPro" id="IPR018170">
    <property type="entry name" value="Aldo/ket_reductase_CS"/>
</dbReference>
<sequence>MASDGSQEIDWAGQPFSFLPKWHQAAPHGQPQSYGQRRQQQQPGKKHAGTGTWDGPAPKGFGEPPRHAAQEQPTNAVPVLEPDSVRLSNGTIMPILGFGTFQLMQPGLVRKALDCGCRHLDCAALYKNEDMVGKELAEWVAAAPQNRREDVYICSKVFCDHLRPVLLRKSFGKTLSDLKCGYLDLFLIHWPDAWVPGAKSDFLGEVTLDTELSREQTWRAMEKLVDDGLCKSIGVSNFSLKQVEEVMSFARIKPVCNQVELHPYLPQRKLVGSCFRMGVQCTAYSPLGGPNLVKPNDLITNPTVAKIAAETGKTPAQVLLKWCIQRGVPTFPKTGRPERVEENFVGMFDWKLTYTQKAALDSLECGKRFCEPPWKKWDDDAEAGVPKPSKVIQ</sequence>
<dbReference type="PRINTS" id="PR00069">
    <property type="entry name" value="ALDKETRDTASE"/>
</dbReference>
<feature type="domain" description="NADP-dependent oxidoreductase" evidence="2">
    <location>
        <begin position="108"/>
        <end position="363"/>
    </location>
</feature>
<gene>
    <name evidence="3" type="ORF">DUNSADRAFT_10360</name>
</gene>
<evidence type="ECO:0000259" key="2">
    <source>
        <dbReference type="Pfam" id="PF00248"/>
    </source>
</evidence>
<evidence type="ECO:0000256" key="1">
    <source>
        <dbReference type="SAM" id="MobiDB-lite"/>
    </source>
</evidence>